<dbReference type="Proteomes" id="UP001165287">
    <property type="component" value="Unassembled WGS sequence"/>
</dbReference>
<keyword evidence="4" id="KW-1185">Reference proteome</keyword>
<proteinExistence type="predicted"/>
<keyword evidence="2" id="KW-1133">Transmembrane helix</keyword>
<feature type="region of interest" description="Disordered" evidence="1">
    <location>
        <begin position="1"/>
        <end position="26"/>
    </location>
</feature>
<evidence type="ECO:0000256" key="1">
    <source>
        <dbReference type="SAM" id="MobiDB-lite"/>
    </source>
</evidence>
<dbReference type="EMBL" id="JAIQUM010000003">
    <property type="protein sequence ID" value="MBZ5749099.1"/>
    <property type="molecule type" value="Genomic_DNA"/>
</dbReference>
<keyword evidence="3" id="KW-0240">DNA-directed RNA polymerase</keyword>
<organism evidence="3 4">
    <name type="scientific">Metabacillus rhizolycopersici</name>
    <dbReference type="NCBI Taxonomy" id="2875709"/>
    <lineage>
        <taxon>Bacteria</taxon>
        <taxon>Bacillati</taxon>
        <taxon>Bacillota</taxon>
        <taxon>Bacilli</taxon>
        <taxon>Bacillales</taxon>
        <taxon>Bacillaceae</taxon>
        <taxon>Metabacillus</taxon>
    </lineage>
</organism>
<sequence>MVAKESAKMATREEIKKTKKPKKEQEEKVQSKIKGIRIRLIPIWVRILLVLIFMAASALAGLVIGYGVIGKGNPEDVLNKSTWQHIIDLVEKE</sequence>
<dbReference type="InterPro" id="IPR024596">
    <property type="entry name" value="RNApol_su_b/EpuA"/>
</dbReference>
<name>A0ABS7UM28_9BACI</name>
<keyword evidence="2" id="KW-0472">Membrane</keyword>
<feature type="transmembrane region" description="Helical" evidence="2">
    <location>
        <begin position="43"/>
        <end position="69"/>
    </location>
</feature>
<dbReference type="RefSeq" id="WP_224136553.1">
    <property type="nucleotide sequence ID" value="NZ_JAIQUM010000003.1"/>
</dbReference>
<evidence type="ECO:0000313" key="3">
    <source>
        <dbReference type="EMBL" id="MBZ5749099.1"/>
    </source>
</evidence>
<comment type="caution">
    <text evidence="3">The sequence shown here is derived from an EMBL/GenBank/DDBJ whole genome shotgun (WGS) entry which is preliminary data.</text>
</comment>
<feature type="compositionally biased region" description="Basic and acidic residues" evidence="1">
    <location>
        <begin position="1"/>
        <end position="16"/>
    </location>
</feature>
<protein>
    <submittedName>
        <fullName evidence="3">DNA-directed RNA polymerase subunit beta</fullName>
    </submittedName>
</protein>
<reference evidence="3" key="1">
    <citation type="submission" date="2024-05" db="EMBL/GenBank/DDBJ databases">
        <title>Metabacillus sp. nov., isolated from the rhizosphere soil of tomato plants.</title>
        <authorList>
            <person name="Ma R."/>
        </authorList>
    </citation>
    <scope>NUCLEOTIDE SEQUENCE</scope>
    <source>
        <strain evidence="3">DBTR6</strain>
    </source>
</reference>
<gene>
    <name evidence="3" type="ORF">K9V48_02310</name>
</gene>
<evidence type="ECO:0000256" key="2">
    <source>
        <dbReference type="SAM" id="Phobius"/>
    </source>
</evidence>
<dbReference type="Pfam" id="PF11772">
    <property type="entry name" value="EpuA"/>
    <property type="match status" value="1"/>
</dbReference>
<dbReference type="GO" id="GO:0000428">
    <property type="term" value="C:DNA-directed RNA polymerase complex"/>
    <property type="evidence" value="ECO:0007669"/>
    <property type="project" value="UniProtKB-KW"/>
</dbReference>
<accession>A0ABS7UM28</accession>
<keyword evidence="2" id="KW-0812">Transmembrane</keyword>
<keyword evidence="3" id="KW-0804">Transcription</keyword>
<evidence type="ECO:0000313" key="4">
    <source>
        <dbReference type="Proteomes" id="UP001165287"/>
    </source>
</evidence>